<reference evidence="1 2" key="1">
    <citation type="journal article" date="2015" name="ISME J.">
        <title>Draft Genome Sequence of Streptomyces incarnatus NRRL8089, which Produces the Nucleoside Antibiotic Sinefungin.</title>
        <authorList>
            <person name="Oshima K."/>
            <person name="Hattori M."/>
            <person name="Shimizu H."/>
            <person name="Fukuda K."/>
            <person name="Nemoto M."/>
            <person name="Inagaki K."/>
            <person name="Tamura T."/>
        </authorList>
    </citation>
    <scope>NUCLEOTIDE SEQUENCE [LARGE SCALE GENOMIC DNA]</scope>
    <source>
        <strain evidence="1 2">NRRL 8089</strain>
    </source>
</reference>
<gene>
    <name evidence="1" type="ORF">ABB07_01535</name>
</gene>
<proteinExistence type="predicted"/>
<keyword evidence="2" id="KW-1185">Reference proteome</keyword>
<organism evidence="1 2">
    <name type="scientific">Streptomyces incarnatus</name>
    <dbReference type="NCBI Taxonomy" id="665007"/>
    <lineage>
        <taxon>Bacteria</taxon>
        <taxon>Bacillati</taxon>
        <taxon>Actinomycetota</taxon>
        <taxon>Actinomycetes</taxon>
        <taxon>Kitasatosporales</taxon>
        <taxon>Streptomycetaceae</taxon>
        <taxon>Streptomyces</taxon>
    </lineage>
</organism>
<dbReference type="Proteomes" id="UP000035366">
    <property type="component" value="Chromosome"/>
</dbReference>
<dbReference type="EMBL" id="CP011497">
    <property type="protein sequence ID" value="AKJ08766.1"/>
    <property type="molecule type" value="Genomic_DNA"/>
</dbReference>
<evidence type="ECO:0000313" key="2">
    <source>
        <dbReference type="Proteomes" id="UP000035366"/>
    </source>
</evidence>
<evidence type="ECO:0000313" key="1">
    <source>
        <dbReference type="EMBL" id="AKJ08766.1"/>
    </source>
</evidence>
<protein>
    <submittedName>
        <fullName evidence="1">Uncharacterized protein</fullName>
    </submittedName>
</protein>
<sequence>MIVASVPRTWFEEAVVVFFDVVRGTRAEAGQVLLPDGRALPGVRLVEGEHLAPGAVYEAEDEDGRRQDPERLRIVERRAGSDPAVRLEHVLGDEGTVTVVEGALQGIERPVAAQLRGSVRGLGRWGSLRRVHGEARVGLRAWWEAAAGRHVSGTPFEARLEHRLAEATVWAVPRPHGAGRWKVRLELSLRGRSFLRPVAAVALLLFRNRLREAFTDRVDRLAQVWNEIVLDTVSQDKSRLRERILDAAASPPEEPLL</sequence>
<accession>A0ABM5TD99</accession>
<name>A0ABM5TD99_9ACTN</name>